<gene>
    <name evidence="1" type="ORF">DW905_13935</name>
</gene>
<dbReference type="EMBL" id="QVEZ01000015">
    <property type="protein sequence ID" value="RGC03595.1"/>
    <property type="molecule type" value="Genomic_DNA"/>
</dbReference>
<accession>A0A3E2V019</accession>
<sequence length="264" mass="29433">MKLNKRELRKILYDFNSYSNRLIQANYGDYTGVLQKYLNYLDSTPIIADYIKSCGDCDMNVEEDIKEVQHSYGREIFAPGDTEEEEVRNIYAVLRYIANENIDVYNAIAIGYARSTSKFQERVKAFNDRFVMILIGHIERYLTKVGIDMGLDEKIVYNVSVENGQAIIATDGSTVNATNQVKADLDGLEKLIAAIKENADVLDVDSREAAYESLEVIETEAAAEKPKKSMIKTALGTLKAIKGTVEFGASVAALADFIAPLLPM</sequence>
<comment type="caution">
    <text evidence="1">The sequence shown here is derived from an EMBL/GenBank/DDBJ whole genome shotgun (WGS) entry which is preliminary data.</text>
</comment>
<protein>
    <submittedName>
        <fullName evidence="1">Uncharacterized protein</fullName>
    </submittedName>
</protein>
<dbReference type="RefSeq" id="WP_117477456.1">
    <property type="nucleotide sequence ID" value="NZ_QVEZ01000015.1"/>
</dbReference>
<evidence type="ECO:0000313" key="2">
    <source>
        <dbReference type="Proteomes" id="UP000261079"/>
    </source>
</evidence>
<dbReference type="Proteomes" id="UP000261079">
    <property type="component" value="Unassembled WGS sequence"/>
</dbReference>
<evidence type="ECO:0000313" key="1">
    <source>
        <dbReference type="EMBL" id="RGC03595.1"/>
    </source>
</evidence>
<organism evidence="1 2">
    <name type="scientific">Faecalibacterium prausnitzii</name>
    <dbReference type="NCBI Taxonomy" id="853"/>
    <lineage>
        <taxon>Bacteria</taxon>
        <taxon>Bacillati</taxon>
        <taxon>Bacillota</taxon>
        <taxon>Clostridia</taxon>
        <taxon>Eubacteriales</taxon>
        <taxon>Oscillospiraceae</taxon>
        <taxon>Faecalibacterium</taxon>
    </lineage>
</organism>
<dbReference type="AlphaFoldDB" id="A0A3E2V019"/>
<proteinExistence type="predicted"/>
<reference evidence="1 2" key="1">
    <citation type="submission" date="2018-08" db="EMBL/GenBank/DDBJ databases">
        <title>A genome reference for cultivated species of the human gut microbiota.</title>
        <authorList>
            <person name="Zou Y."/>
            <person name="Xue W."/>
            <person name="Luo G."/>
        </authorList>
    </citation>
    <scope>NUCLEOTIDE SEQUENCE [LARGE SCALE GENOMIC DNA]</scope>
    <source>
        <strain evidence="1 2">AM42-11AC</strain>
    </source>
</reference>
<name>A0A3E2V019_9FIRM</name>